<accession>A0ABW8SP85</accession>
<gene>
    <name evidence="7" type="ORF">ACJDU8_20275</name>
</gene>
<keyword evidence="5" id="KW-0627">Porphyrin biosynthesis</keyword>
<feature type="transmembrane region" description="Helical" evidence="6">
    <location>
        <begin position="12"/>
        <end position="34"/>
    </location>
</feature>
<dbReference type="PANTHER" id="PTHR35330">
    <property type="entry name" value="SIROHEME BIOSYNTHESIS PROTEIN MET8"/>
    <property type="match status" value="1"/>
</dbReference>
<dbReference type="NCBIfam" id="NF004045">
    <property type="entry name" value="PRK05562.1"/>
    <property type="match status" value="1"/>
</dbReference>
<organism evidence="7 8">
    <name type="scientific">Candidatus Clostridium eludens</name>
    <dbReference type="NCBI Taxonomy" id="3381663"/>
    <lineage>
        <taxon>Bacteria</taxon>
        <taxon>Bacillati</taxon>
        <taxon>Bacillota</taxon>
        <taxon>Clostridia</taxon>
        <taxon>Eubacteriales</taxon>
        <taxon>Clostridiaceae</taxon>
        <taxon>Clostridium</taxon>
    </lineage>
</organism>
<dbReference type="EC" id="1.3.1.76" evidence="2"/>
<dbReference type="Proteomes" id="UP001623660">
    <property type="component" value="Unassembled WGS sequence"/>
</dbReference>
<keyword evidence="6" id="KW-0812">Transmembrane</keyword>
<evidence type="ECO:0000256" key="1">
    <source>
        <dbReference type="ARBA" id="ARBA00005010"/>
    </source>
</evidence>
<dbReference type="Pfam" id="PF13241">
    <property type="entry name" value="NAD_binding_7"/>
    <property type="match status" value="1"/>
</dbReference>
<keyword evidence="8" id="KW-1185">Reference proteome</keyword>
<dbReference type="RefSeq" id="WP_406793990.1">
    <property type="nucleotide sequence ID" value="NZ_JBJHZX010000040.1"/>
</dbReference>
<dbReference type="Gene3D" id="3.40.50.720">
    <property type="entry name" value="NAD(P)-binding Rossmann-like Domain"/>
    <property type="match status" value="1"/>
</dbReference>
<evidence type="ECO:0000256" key="6">
    <source>
        <dbReference type="SAM" id="Phobius"/>
    </source>
</evidence>
<dbReference type="EMBL" id="JBJHZX010000040">
    <property type="protein sequence ID" value="MFL0197884.1"/>
    <property type="molecule type" value="Genomic_DNA"/>
</dbReference>
<evidence type="ECO:0000313" key="8">
    <source>
        <dbReference type="Proteomes" id="UP001623660"/>
    </source>
</evidence>
<keyword evidence="4" id="KW-0520">NAD</keyword>
<name>A0ABW8SP85_9CLOT</name>
<reference evidence="7 8" key="1">
    <citation type="submission" date="2024-11" db="EMBL/GenBank/DDBJ databases">
        <authorList>
            <person name="Heng Y.C."/>
            <person name="Lim A.C.H."/>
            <person name="Lee J.K.Y."/>
            <person name="Kittelmann S."/>
        </authorList>
    </citation>
    <scope>NUCLEOTIDE SEQUENCE [LARGE SCALE GENOMIC DNA]</scope>
    <source>
        <strain evidence="7 8">WILCCON 0269</strain>
    </source>
</reference>
<keyword evidence="6" id="KW-1133">Transmembrane helix</keyword>
<keyword evidence="6" id="KW-0472">Membrane</keyword>
<comment type="caution">
    <text evidence="7">The sequence shown here is derived from an EMBL/GenBank/DDBJ whole genome shotgun (WGS) entry which is preliminary data.</text>
</comment>
<evidence type="ECO:0000256" key="3">
    <source>
        <dbReference type="ARBA" id="ARBA00023002"/>
    </source>
</evidence>
<evidence type="ECO:0000256" key="2">
    <source>
        <dbReference type="ARBA" id="ARBA00012400"/>
    </source>
</evidence>
<dbReference type="InterPro" id="IPR028161">
    <property type="entry name" value="Met8-like"/>
</dbReference>
<evidence type="ECO:0000256" key="5">
    <source>
        <dbReference type="ARBA" id="ARBA00023244"/>
    </source>
</evidence>
<dbReference type="PANTHER" id="PTHR35330:SF1">
    <property type="entry name" value="SIROHEME BIOSYNTHESIS PROTEIN MET8"/>
    <property type="match status" value="1"/>
</dbReference>
<evidence type="ECO:0000256" key="4">
    <source>
        <dbReference type="ARBA" id="ARBA00023027"/>
    </source>
</evidence>
<dbReference type="PROSITE" id="PS51257">
    <property type="entry name" value="PROKAR_LIPOPROTEIN"/>
    <property type="match status" value="1"/>
</dbReference>
<keyword evidence="3" id="KW-0560">Oxidoreductase</keyword>
<sequence length="212" mass="24331">MKRNISENNSPMLLSLLSCKIKVIVIGGGNAAYIKSKTFALKGCQVYILAEKFIYNFENIKDYLNVTLIKGRYDKRYIEDKHIVVIATDKEEVNSTIQSHCMELCKIYVDTTNSKNGNSIIPCQRNSKNVSVGVNIKGVSPITSVFIADKIIGYIKKYDNFVEFSSKMRNAISHIEYKKSIMSFICTDDFYFFYEKGKACTIIKMFYKNEFE</sequence>
<comment type="pathway">
    <text evidence="1">Porphyrin-containing compound metabolism; siroheme biosynthesis; sirohydrochlorin from precorrin-2: step 1/1.</text>
</comment>
<evidence type="ECO:0000313" key="7">
    <source>
        <dbReference type="EMBL" id="MFL0197884.1"/>
    </source>
</evidence>
<dbReference type="SUPFAM" id="SSF51735">
    <property type="entry name" value="NAD(P)-binding Rossmann-fold domains"/>
    <property type="match status" value="1"/>
</dbReference>
<dbReference type="InterPro" id="IPR036291">
    <property type="entry name" value="NAD(P)-bd_dom_sf"/>
</dbReference>
<proteinExistence type="predicted"/>
<protein>
    <recommendedName>
        <fullName evidence="2">precorrin-2 dehydrogenase</fullName>
        <ecNumber evidence="2">1.3.1.76</ecNumber>
    </recommendedName>
</protein>